<dbReference type="EMBL" id="MLCB01000204">
    <property type="protein sequence ID" value="OJI92013.1"/>
    <property type="molecule type" value="Genomic_DNA"/>
</dbReference>
<sequence>MEIIDLGELKASDTEPAETVRFTIERQQKPNLPSWMRRADAPLYGYKIADKDIERFRTYQRVARLAKAEKRGGSISVRTEVCRLADELPSEILVSVFIKTIEIDDYVPFFEDQDVTEHASKEDITELVPLCG</sequence>
<keyword evidence="2" id="KW-1185">Reference proteome</keyword>
<accession>A0A1L9NS26</accession>
<protein>
    <submittedName>
        <fullName evidence="1">Uncharacterized protein</fullName>
    </submittedName>
</protein>
<dbReference type="AlphaFoldDB" id="A0A1L9NS26"/>
<evidence type="ECO:0000313" key="2">
    <source>
        <dbReference type="Proteomes" id="UP000184514"/>
    </source>
</evidence>
<comment type="caution">
    <text evidence="1">The sequence shown here is derived from an EMBL/GenBank/DDBJ whole genome shotgun (WGS) entry which is preliminary data.</text>
</comment>
<dbReference type="Proteomes" id="UP000184514">
    <property type="component" value="Unassembled WGS sequence"/>
</dbReference>
<reference evidence="1 2" key="1">
    <citation type="submission" date="2016-10" db="EMBL/GenBank/DDBJ databases">
        <title>Genome sequence of Planktotalea frisia SH6-1.</title>
        <authorList>
            <person name="Poehlein A."/>
            <person name="Bakenhus I."/>
            <person name="Voget S."/>
            <person name="Brinkhoff T."/>
            <person name="Simon M."/>
        </authorList>
    </citation>
    <scope>NUCLEOTIDE SEQUENCE [LARGE SCALE GENOMIC DNA]</scope>
    <source>
        <strain evidence="1 2">SH6-1</strain>
    </source>
</reference>
<gene>
    <name evidence="1" type="ORF">PFRI_37590</name>
</gene>
<name>A0A1L9NS26_9RHOB</name>
<evidence type="ECO:0000313" key="1">
    <source>
        <dbReference type="EMBL" id="OJI92013.1"/>
    </source>
</evidence>
<organism evidence="1 2">
    <name type="scientific">Planktotalea frisia</name>
    <dbReference type="NCBI Taxonomy" id="696762"/>
    <lineage>
        <taxon>Bacteria</taxon>
        <taxon>Pseudomonadati</taxon>
        <taxon>Pseudomonadota</taxon>
        <taxon>Alphaproteobacteria</taxon>
        <taxon>Rhodobacterales</taxon>
        <taxon>Paracoccaceae</taxon>
        <taxon>Planktotalea</taxon>
    </lineage>
</organism>
<proteinExistence type="predicted"/>